<evidence type="ECO:0000313" key="2">
    <source>
        <dbReference type="EMBL" id="GFQ87016.1"/>
    </source>
</evidence>
<proteinExistence type="predicted"/>
<dbReference type="AlphaFoldDB" id="A0A8X6KWT4"/>
<protein>
    <submittedName>
        <fullName evidence="2">Uncharacterized protein</fullName>
    </submittedName>
</protein>
<name>A0A8X6KWT4_TRICU</name>
<comment type="caution">
    <text evidence="2">The sequence shown here is derived from an EMBL/GenBank/DDBJ whole genome shotgun (WGS) entry which is preliminary data.</text>
</comment>
<dbReference type="Proteomes" id="UP000887116">
    <property type="component" value="Unassembled WGS sequence"/>
</dbReference>
<evidence type="ECO:0000256" key="1">
    <source>
        <dbReference type="SAM" id="MobiDB-lite"/>
    </source>
</evidence>
<sequence length="109" mass="12526">MNVGSLSKERPTNTSQPTLALTNSPGTILPYCQCPDENFRQWKNSLTILLTAIKKIQMGIQKLKLLRHISRNPEIRPSFPQPHPCSIRPRYSLRSLLVLDRKHPKPIFL</sequence>
<feature type="region of interest" description="Disordered" evidence="1">
    <location>
        <begin position="1"/>
        <end position="23"/>
    </location>
</feature>
<gene>
    <name evidence="2" type="ORF">TNCT_145151</name>
</gene>
<dbReference type="EMBL" id="BMAO01013203">
    <property type="protein sequence ID" value="GFQ87016.1"/>
    <property type="molecule type" value="Genomic_DNA"/>
</dbReference>
<reference evidence="2" key="1">
    <citation type="submission" date="2020-07" db="EMBL/GenBank/DDBJ databases">
        <title>Multicomponent nature underlies the extraordinary mechanical properties of spider dragline silk.</title>
        <authorList>
            <person name="Kono N."/>
            <person name="Nakamura H."/>
            <person name="Mori M."/>
            <person name="Yoshida Y."/>
            <person name="Ohtoshi R."/>
            <person name="Malay A.D."/>
            <person name="Moran D.A.P."/>
            <person name="Tomita M."/>
            <person name="Numata K."/>
            <person name="Arakawa K."/>
        </authorList>
    </citation>
    <scope>NUCLEOTIDE SEQUENCE</scope>
</reference>
<feature type="compositionally biased region" description="Polar residues" evidence="1">
    <location>
        <begin position="12"/>
        <end position="23"/>
    </location>
</feature>
<organism evidence="2 3">
    <name type="scientific">Trichonephila clavata</name>
    <name type="common">Joro spider</name>
    <name type="synonym">Nephila clavata</name>
    <dbReference type="NCBI Taxonomy" id="2740835"/>
    <lineage>
        <taxon>Eukaryota</taxon>
        <taxon>Metazoa</taxon>
        <taxon>Ecdysozoa</taxon>
        <taxon>Arthropoda</taxon>
        <taxon>Chelicerata</taxon>
        <taxon>Arachnida</taxon>
        <taxon>Araneae</taxon>
        <taxon>Araneomorphae</taxon>
        <taxon>Entelegynae</taxon>
        <taxon>Araneoidea</taxon>
        <taxon>Nephilidae</taxon>
        <taxon>Trichonephila</taxon>
    </lineage>
</organism>
<accession>A0A8X6KWT4</accession>
<keyword evidence="3" id="KW-1185">Reference proteome</keyword>
<evidence type="ECO:0000313" key="3">
    <source>
        <dbReference type="Proteomes" id="UP000887116"/>
    </source>
</evidence>